<keyword evidence="3 4" id="KW-0472">Membrane</keyword>
<dbReference type="InterPro" id="IPR036259">
    <property type="entry name" value="MFS_trans_sf"/>
</dbReference>
<feature type="transmembrane region" description="Helical" evidence="4">
    <location>
        <begin position="94"/>
        <end position="112"/>
    </location>
</feature>
<dbReference type="InterPro" id="IPR011701">
    <property type="entry name" value="MFS"/>
</dbReference>
<dbReference type="OrthoDB" id="9804312at2"/>
<keyword evidence="1 4" id="KW-0812">Transmembrane</keyword>
<keyword evidence="2 4" id="KW-1133">Transmembrane helix</keyword>
<dbReference type="GO" id="GO:0022857">
    <property type="term" value="F:transmembrane transporter activity"/>
    <property type="evidence" value="ECO:0007669"/>
    <property type="project" value="InterPro"/>
</dbReference>
<reference evidence="5 6" key="1">
    <citation type="submission" date="2019-03" db="EMBL/GenBank/DDBJ databases">
        <title>Diversity of the mouse oral microbiome.</title>
        <authorList>
            <person name="Joseph S."/>
            <person name="Aduse-Opoku J."/>
            <person name="Curtis M."/>
            <person name="Wade W."/>
            <person name="Hashim A."/>
        </authorList>
    </citation>
    <scope>NUCLEOTIDE SEQUENCE [LARGE SCALE GENOMIC DNA]</scope>
    <source>
        <strain evidence="5 6">WT12</strain>
    </source>
</reference>
<evidence type="ECO:0000256" key="3">
    <source>
        <dbReference type="ARBA" id="ARBA00023136"/>
    </source>
</evidence>
<dbReference type="Gene3D" id="1.20.1250.20">
    <property type="entry name" value="MFS general substrate transporter like domains"/>
    <property type="match status" value="1"/>
</dbReference>
<dbReference type="AlphaFoldDB" id="A0A4Y9K006"/>
<feature type="transmembrane region" description="Helical" evidence="4">
    <location>
        <begin position="256"/>
        <end position="275"/>
    </location>
</feature>
<evidence type="ECO:0000256" key="2">
    <source>
        <dbReference type="ARBA" id="ARBA00022989"/>
    </source>
</evidence>
<feature type="transmembrane region" description="Helical" evidence="4">
    <location>
        <begin position="150"/>
        <end position="169"/>
    </location>
</feature>
<gene>
    <name evidence="5" type="ORF">E4T80_07320</name>
</gene>
<accession>A0A4Y9K006</accession>
<feature type="transmembrane region" description="Helical" evidence="4">
    <location>
        <begin position="347"/>
        <end position="367"/>
    </location>
</feature>
<evidence type="ECO:0000256" key="4">
    <source>
        <dbReference type="SAM" id="Phobius"/>
    </source>
</evidence>
<name>A0A4Y9K006_9PAST</name>
<dbReference type="SUPFAM" id="SSF103473">
    <property type="entry name" value="MFS general substrate transporter"/>
    <property type="match status" value="1"/>
</dbReference>
<feature type="transmembrane region" description="Helical" evidence="4">
    <location>
        <begin position="64"/>
        <end position="82"/>
    </location>
</feature>
<dbReference type="PANTHER" id="PTHR23530:SF1">
    <property type="entry name" value="PERMEASE, MAJOR FACILITATOR SUPERFAMILY-RELATED"/>
    <property type="match status" value="1"/>
</dbReference>
<evidence type="ECO:0000313" key="5">
    <source>
        <dbReference type="EMBL" id="TFV10097.1"/>
    </source>
</evidence>
<evidence type="ECO:0000256" key="1">
    <source>
        <dbReference type="ARBA" id="ARBA00022692"/>
    </source>
</evidence>
<feature type="transmembrane region" description="Helical" evidence="4">
    <location>
        <begin position="281"/>
        <end position="302"/>
    </location>
</feature>
<protein>
    <submittedName>
        <fullName evidence="5">MFS transporter</fullName>
    </submittedName>
</protein>
<dbReference type="InterPro" id="IPR053160">
    <property type="entry name" value="MFS_DHA3_Transporter"/>
</dbReference>
<sequence length="377" mass="42826">MYKILSAHGFFNLSRAFIGAVLILYLTEQGISLSTIAIAKSCQLFFSVLFNYPASLFARRFSNRYAIILSCLFGIGYFALMINPSETKVILGEIFNGLSIAFYVGSYEAWLLQYKNERESGFSLISRSAEIMFISTIIATLIGASLGENVFYLAILVMIVAIAFYLNVYERKIITSENITISLFSLLKKFNRYIIFYITFSGLLQILYQFWAIYFAKELAFNQMELGYTLVLIMVFQWGLSYLARKIKPERFKLAVPTILGAVLLTSILVTYLPLYTINSYIISLCYFLLSSCSIVLSNILFSKYCCIFNEAIQSTMFSLIDASCRMVGATLLTIIAIMDIDNVKYIFFSFTLYIVAIALLWGVVYAKNRLAKLKMP</sequence>
<feature type="transmembrane region" description="Helical" evidence="4">
    <location>
        <begin position="323"/>
        <end position="341"/>
    </location>
</feature>
<feature type="transmembrane region" description="Helical" evidence="4">
    <location>
        <begin position="7"/>
        <end position="25"/>
    </location>
</feature>
<dbReference type="RefSeq" id="WP_135056734.1">
    <property type="nucleotide sequence ID" value="NZ_JADGLC010000014.1"/>
</dbReference>
<dbReference type="Proteomes" id="UP000297396">
    <property type="component" value="Unassembled WGS sequence"/>
</dbReference>
<feature type="transmembrane region" description="Helical" evidence="4">
    <location>
        <begin position="31"/>
        <end position="52"/>
    </location>
</feature>
<evidence type="ECO:0000313" key="6">
    <source>
        <dbReference type="Proteomes" id="UP000297396"/>
    </source>
</evidence>
<dbReference type="Pfam" id="PF07690">
    <property type="entry name" value="MFS_1"/>
    <property type="match status" value="1"/>
</dbReference>
<dbReference type="PANTHER" id="PTHR23530">
    <property type="entry name" value="TRANSPORT PROTEIN-RELATED"/>
    <property type="match status" value="1"/>
</dbReference>
<feature type="transmembrane region" description="Helical" evidence="4">
    <location>
        <begin position="226"/>
        <end position="244"/>
    </location>
</feature>
<comment type="caution">
    <text evidence="5">The sequence shown here is derived from an EMBL/GenBank/DDBJ whole genome shotgun (WGS) entry which is preliminary data.</text>
</comment>
<dbReference type="EMBL" id="SPPA01000014">
    <property type="protein sequence ID" value="TFV10097.1"/>
    <property type="molecule type" value="Genomic_DNA"/>
</dbReference>
<feature type="transmembrane region" description="Helical" evidence="4">
    <location>
        <begin position="190"/>
        <end position="214"/>
    </location>
</feature>
<proteinExistence type="predicted"/>
<feature type="transmembrane region" description="Helical" evidence="4">
    <location>
        <begin position="124"/>
        <end position="144"/>
    </location>
</feature>
<organism evidence="5 6">
    <name type="scientific">Muribacter muris</name>
    <dbReference type="NCBI Taxonomy" id="67855"/>
    <lineage>
        <taxon>Bacteria</taxon>
        <taxon>Pseudomonadati</taxon>
        <taxon>Pseudomonadota</taxon>
        <taxon>Gammaproteobacteria</taxon>
        <taxon>Pasteurellales</taxon>
        <taxon>Pasteurellaceae</taxon>
        <taxon>Muribacter</taxon>
    </lineage>
</organism>